<dbReference type="AlphaFoldDB" id="A0A0P1IPX4"/>
<dbReference type="OrthoDB" id="9791280at2"/>
<dbReference type="Proteomes" id="UP000051184">
    <property type="component" value="Unassembled WGS sequence"/>
</dbReference>
<evidence type="ECO:0008006" key="3">
    <source>
        <dbReference type="Google" id="ProtNLM"/>
    </source>
</evidence>
<sequence length="370" mass="40653">MPKLFGKSLTRAELNTYCSDPSLLFGVDQFTFQDGPERGVRMLRFRTGGGLEFDVILDRAMDIASMRHGGVPVGWHGPAGFRHGAYHEPEGEDGLGWARSASGLVSTCGLDHIHAPVEDTADHYHYDLKDRVAHKLHGRISFAPARLRSYGVEWSGDEAVIFAEAEIRQAALFGEQLSLIRRIEADVGGQTIRQTDTVTNIGFDPTPHAILYHVNLGYPVLDEGTELWADIRSTPWTLRDGDPIIHGKPSAPYEQRVYEHDVAAGADGMVSVALANQSFVSPQHGSGLAFELSYDSNTLPAFFQWQYFQSGNYVTAIEPCSTHAGSRADWLAKGEMPMLAHGESRTYQLAMTCHVGEGALNDLKARLMPA</sequence>
<dbReference type="Gene3D" id="2.70.98.10">
    <property type="match status" value="1"/>
</dbReference>
<evidence type="ECO:0000313" key="2">
    <source>
        <dbReference type="Proteomes" id="UP000051184"/>
    </source>
</evidence>
<dbReference type="GO" id="GO:0030246">
    <property type="term" value="F:carbohydrate binding"/>
    <property type="evidence" value="ECO:0007669"/>
    <property type="project" value="InterPro"/>
</dbReference>
<dbReference type="Pfam" id="PF14486">
    <property type="entry name" value="DUF4432"/>
    <property type="match status" value="1"/>
</dbReference>
<evidence type="ECO:0000313" key="1">
    <source>
        <dbReference type="EMBL" id="CUK25660.1"/>
    </source>
</evidence>
<dbReference type="InterPro" id="IPR027839">
    <property type="entry name" value="DUF4432"/>
</dbReference>
<keyword evidence="2" id="KW-1185">Reference proteome</keyword>
<proteinExistence type="predicted"/>
<accession>A0A0P1IPX4</accession>
<protein>
    <recommendedName>
        <fullName evidence="3">DUF4432 domain-containing protein</fullName>
    </recommendedName>
</protein>
<organism evidence="1 2">
    <name type="scientific">Cognatishimia activa</name>
    <dbReference type="NCBI Taxonomy" id="1715691"/>
    <lineage>
        <taxon>Bacteria</taxon>
        <taxon>Pseudomonadati</taxon>
        <taxon>Pseudomonadota</taxon>
        <taxon>Alphaproteobacteria</taxon>
        <taxon>Rhodobacterales</taxon>
        <taxon>Paracoccaceae</taxon>
        <taxon>Cognatishimia</taxon>
    </lineage>
</organism>
<dbReference type="InterPro" id="IPR014718">
    <property type="entry name" value="GH-type_carb-bd"/>
</dbReference>
<dbReference type="RefSeq" id="WP_058314626.1">
    <property type="nucleotide sequence ID" value="NZ_CYTO01000010.1"/>
</dbReference>
<gene>
    <name evidence="1" type="ORF">TA5114_01462</name>
</gene>
<dbReference type="CDD" id="cd09023">
    <property type="entry name" value="Aldose_epim_Ec_c4013"/>
    <property type="match status" value="1"/>
</dbReference>
<name>A0A0P1IPX4_9RHOB</name>
<dbReference type="EMBL" id="CYUE01000013">
    <property type="protein sequence ID" value="CUK25660.1"/>
    <property type="molecule type" value="Genomic_DNA"/>
</dbReference>
<reference evidence="2" key="1">
    <citation type="submission" date="2015-09" db="EMBL/GenBank/DDBJ databases">
        <authorList>
            <person name="Rodrigo-Torres Lidia"/>
            <person name="Arahal R.David."/>
        </authorList>
    </citation>
    <scope>NUCLEOTIDE SEQUENCE [LARGE SCALE GENOMIC DNA]</scope>
    <source>
        <strain evidence="2">CECT 5114</strain>
    </source>
</reference>
<dbReference type="STRING" id="1715691.TA5113_01723"/>